<dbReference type="EMBL" id="CP012098">
    <property type="protein sequence ID" value="AQP39893.1"/>
    <property type="molecule type" value="Genomic_DNA"/>
</dbReference>
<dbReference type="SMART" id="SM00257">
    <property type="entry name" value="LysM"/>
    <property type="match status" value="1"/>
</dbReference>
<reference evidence="4 6" key="2">
    <citation type="submission" date="2010-03" db="EMBL/GenBank/DDBJ databases">
        <authorList>
            <person name="Pajon A."/>
        </authorList>
    </citation>
    <scope>NUCLEOTIDE SEQUENCE [LARGE SCALE GENOMIC DNA]</scope>
    <source>
        <strain evidence="4 6">SSC/2</strain>
    </source>
</reference>
<dbReference type="Proteomes" id="UP000188159">
    <property type="component" value="Chromosome"/>
</dbReference>
<reference evidence="5 8" key="4">
    <citation type="journal article" date="2020" name="Cell Host Microbe">
        <title>Functional and Genomic Variation between Human-Derived Isolates of Lachnospiraceae Reveals Inter- and Intra-Species Diversity.</title>
        <authorList>
            <person name="Sorbara M.T."/>
            <person name="Littmann E.R."/>
            <person name="Fontana E."/>
            <person name="Moody T.U."/>
            <person name="Kohout C.E."/>
            <person name="Gjonbalaj M."/>
            <person name="Eaton V."/>
            <person name="Seok R."/>
            <person name="Leiner I.M."/>
            <person name="Pamer E.G."/>
        </authorList>
    </citation>
    <scope>NUCLEOTIDE SEQUENCE [LARGE SCALE GENOMIC DNA]</scope>
    <source>
        <strain evidence="5 8">MSK.14.57</strain>
    </source>
</reference>
<evidence type="ECO:0000259" key="2">
    <source>
        <dbReference type="SMART" id="SM00257"/>
    </source>
</evidence>
<evidence type="ECO:0000313" key="5">
    <source>
        <dbReference type="EMBL" id="NSJ78932.1"/>
    </source>
</evidence>
<dbReference type="InterPro" id="IPR036779">
    <property type="entry name" value="LysM_dom_sf"/>
</dbReference>
<evidence type="ECO:0000313" key="8">
    <source>
        <dbReference type="Proteomes" id="UP001644750"/>
    </source>
</evidence>
<organism evidence="4 6">
    <name type="scientific">Anaerostipes hadrus</name>
    <dbReference type="NCBI Taxonomy" id="649756"/>
    <lineage>
        <taxon>Bacteria</taxon>
        <taxon>Bacillati</taxon>
        <taxon>Bacillota</taxon>
        <taxon>Clostridia</taxon>
        <taxon>Lachnospirales</taxon>
        <taxon>Lachnospiraceae</taxon>
        <taxon>Anaerostipes</taxon>
    </lineage>
</organism>
<name>D4MVP8_ANAHA</name>
<dbReference type="KEGG" id="bprl:CL2_26370"/>
<feature type="domain" description="LysM" evidence="2">
    <location>
        <begin position="165"/>
        <end position="226"/>
    </location>
</feature>
<gene>
    <name evidence="4" type="ORF">CL2_26370</name>
    <name evidence="3" type="ORF">DO83_10065</name>
    <name evidence="5" type="ORF">G5A72_04870</name>
</gene>
<accession>D4MVP8</accession>
<feature type="region of interest" description="Disordered" evidence="1">
    <location>
        <begin position="142"/>
        <end position="164"/>
    </location>
</feature>
<dbReference type="RefSeq" id="WP_009204068.1">
    <property type="nucleotide sequence ID" value="NC_021016.1"/>
</dbReference>
<dbReference type="EMBL" id="JAAITB010000008">
    <property type="protein sequence ID" value="NSJ78932.1"/>
    <property type="molecule type" value="Genomic_DNA"/>
</dbReference>
<dbReference type="PATRIC" id="fig|245018.3.peg.2927"/>
<proteinExistence type="predicted"/>
<keyword evidence="8" id="KW-1185">Reference proteome</keyword>
<evidence type="ECO:0000313" key="3">
    <source>
        <dbReference type="EMBL" id="AQP39893.1"/>
    </source>
</evidence>
<dbReference type="Proteomes" id="UP001644750">
    <property type="component" value="Unassembled WGS sequence"/>
</dbReference>
<evidence type="ECO:0000256" key="1">
    <source>
        <dbReference type="SAM" id="MobiDB-lite"/>
    </source>
</evidence>
<evidence type="ECO:0000313" key="7">
    <source>
        <dbReference type="Proteomes" id="UP000188159"/>
    </source>
</evidence>
<reference evidence="4 6" key="1">
    <citation type="submission" date="2010-03" db="EMBL/GenBank/DDBJ databases">
        <title>The genome sequence of Clostridiales sp. SSC/2.</title>
        <authorList>
            <consortium name="metaHIT consortium -- http://www.metahit.eu/"/>
            <person name="Pajon A."/>
            <person name="Turner K."/>
            <person name="Parkhill J."/>
            <person name="Duncan S."/>
            <person name="Flint H."/>
        </authorList>
    </citation>
    <scope>NUCLEOTIDE SEQUENCE [LARGE SCALE GENOMIC DNA]</scope>
    <source>
        <strain evidence="4 6">SSC/2</strain>
    </source>
</reference>
<reference evidence="3 7" key="3">
    <citation type="journal article" date="2016" name="Sci. Rep.">
        <title>Accelerated dysbiosis of gut microbiota during aggravation of DSS-induced colitis by a butyrate-producing bacterium.</title>
        <authorList>
            <person name="Zhang Q."/>
            <person name="Wu Y."/>
            <person name="Wang J."/>
            <person name="Wu G."/>
            <person name="Long W."/>
            <person name="Xue Z."/>
            <person name="Wang L."/>
            <person name="Zhang X."/>
            <person name="Pang X."/>
            <person name="Zhao Y."/>
            <person name="Zhao L."/>
            <person name="Zhang C."/>
        </authorList>
    </citation>
    <scope>NUCLEOTIDE SEQUENCE [LARGE SCALE GENOMIC DNA]</scope>
    <source>
        <strain evidence="3 7">BPB5</strain>
    </source>
</reference>
<dbReference type="EMBL" id="FP929061">
    <property type="protein sequence ID" value="CBL39464.1"/>
    <property type="molecule type" value="Genomic_DNA"/>
</dbReference>
<dbReference type="AlphaFoldDB" id="D4MVP8"/>
<dbReference type="Gene3D" id="3.10.350.10">
    <property type="entry name" value="LysM domain"/>
    <property type="match status" value="1"/>
</dbReference>
<protein>
    <submittedName>
        <fullName evidence="4">LysM domain</fullName>
    </submittedName>
    <submittedName>
        <fullName evidence="5">LysM peptidoglycan-binding domain-containing protein</fullName>
    </submittedName>
</protein>
<dbReference type="InterPro" id="IPR018392">
    <property type="entry name" value="LysM"/>
</dbReference>
<evidence type="ECO:0000313" key="6">
    <source>
        <dbReference type="Proteomes" id="UP000008960"/>
    </source>
</evidence>
<reference evidence="5" key="5">
    <citation type="submission" date="2020-02" db="EMBL/GenBank/DDBJ databases">
        <authorList>
            <person name="Littmann E."/>
            <person name="Sorbara M."/>
        </authorList>
    </citation>
    <scope>NUCLEOTIDE SEQUENCE</scope>
    <source>
        <strain evidence="5">MSK.14.57</strain>
    </source>
</reference>
<sequence length="227" mass="25611">MEIWLNNGNDKIRFPVLPSSFKIGTSQNNTSENVHRKGEINLLGERNLETVELSSFFPAQEYDFCQYKGFNTNPYTYINKIKDWKQNKITPTLVITGRADFNKYVSIESLEYGEEDGSGDAAFTISLKEYITISYSETKKKTSGGKKVKKKSGKKRNSKSKKTIKYTVRSGDTLKKIAKSKTGKSANASKIYAKNKSVIEKAAKKHGRRSSSKGRYIYQGTKLVITV</sequence>
<evidence type="ECO:0000313" key="4">
    <source>
        <dbReference type="EMBL" id="CBL39464.1"/>
    </source>
</evidence>
<dbReference type="Proteomes" id="UP000008960">
    <property type="component" value="Chromosome"/>
</dbReference>